<dbReference type="AlphaFoldDB" id="U2P234"/>
<dbReference type="PROSITE" id="PS50931">
    <property type="entry name" value="HTH_LYSR"/>
    <property type="match status" value="1"/>
</dbReference>
<comment type="caution">
    <text evidence="2">The sequence shown here is derived from an EMBL/GenBank/DDBJ whole genome shotgun (WGS) entry which is preliminary data.</text>
</comment>
<evidence type="ECO:0000259" key="1">
    <source>
        <dbReference type="PROSITE" id="PS50931"/>
    </source>
</evidence>
<feature type="domain" description="HTH lysR-type" evidence="1">
    <location>
        <begin position="14"/>
        <end position="41"/>
    </location>
</feature>
<sequence>MIFSILVSIESITITLQQLEYIVALEKYRHFVKAAEVCGVT</sequence>
<organism evidence="2 3">
    <name type="scientific">Segatella baroniae F0067</name>
    <dbReference type="NCBI Taxonomy" id="1115809"/>
    <lineage>
        <taxon>Bacteria</taxon>
        <taxon>Pseudomonadati</taxon>
        <taxon>Bacteroidota</taxon>
        <taxon>Bacteroidia</taxon>
        <taxon>Bacteroidales</taxon>
        <taxon>Prevotellaceae</taxon>
        <taxon>Segatella</taxon>
    </lineage>
</organism>
<reference evidence="2 3" key="1">
    <citation type="submission" date="2013-08" db="EMBL/GenBank/DDBJ databases">
        <authorList>
            <person name="Durkin A.S."/>
            <person name="Haft D.R."/>
            <person name="McCorrison J."/>
            <person name="Torralba M."/>
            <person name="Gillis M."/>
            <person name="Haft D.H."/>
            <person name="Methe B."/>
            <person name="Sutton G."/>
            <person name="Nelson K.E."/>
        </authorList>
    </citation>
    <scope>NUCLEOTIDE SEQUENCE [LARGE SCALE GENOMIC DNA]</scope>
    <source>
        <strain evidence="2 3">F0067</strain>
    </source>
</reference>
<protein>
    <recommendedName>
        <fullName evidence="1">HTH lysR-type domain-containing protein</fullName>
    </recommendedName>
</protein>
<dbReference type="InterPro" id="IPR000847">
    <property type="entry name" value="LysR_HTH_N"/>
</dbReference>
<evidence type="ECO:0000313" key="2">
    <source>
        <dbReference type="EMBL" id="ERK38251.1"/>
    </source>
</evidence>
<keyword evidence="3" id="KW-1185">Reference proteome</keyword>
<accession>U2P234</accession>
<evidence type="ECO:0000313" key="3">
    <source>
        <dbReference type="Proteomes" id="UP000016648"/>
    </source>
</evidence>
<gene>
    <name evidence="2" type="ORF">HMPREF9135_2251</name>
</gene>
<dbReference type="PATRIC" id="fig|1115809.3.peg.2450"/>
<name>U2P234_9BACT</name>
<proteinExistence type="predicted"/>
<dbReference type="Proteomes" id="UP000016648">
    <property type="component" value="Unassembled WGS sequence"/>
</dbReference>
<dbReference type="EMBL" id="AWEY01000043">
    <property type="protein sequence ID" value="ERK38251.1"/>
    <property type="molecule type" value="Genomic_DNA"/>
</dbReference>
<dbReference type="GO" id="GO:0003700">
    <property type="term" value="F:DNA-binding transcription factor activity"/>
    <property type="evidence" value="ECO:0007669"/>
    <property type="project" value="InterPro"/>
</dbReference>